<evidence type="ECO:0000313" key="2">
    <source>
        <dbReference type="Proteomes" id="UP000178700"/>
    </source>
</evidence>
<proteinExistence type="predicted"/>
<name>A0A1F6V979_9BACT</name>
<comment type="caution">
    <text evidence="1">The sequence shown here is derived from an EMBL/GenBank/DDBJ whole genome shotgun (WGS) entry which is preliminary data.</text>
</comment>
<dbReference type="Proteomes" id="UP000178700">
    <property type="component" value="Unassembled WGS sequence"/>
</dbReference>
<organism evidence="1 2">
    <name type="scientific">Candidatus Nomurabacteria bacterium RIFCSPHIGHO2_01_FULL_39_10</name>
    <dbReference type="NCBI Taxonomy" id="1801733"/>
    <lineage>
        <taxon>Bacteria</taxon>
        <taxon>Candidatus Nomuraibacteriota</taxon>
    </lineage>
</organism>
<gene>
    <name evidence="1" type="ORF">A2642_03465</name>
</gene>
<protein>
    <submittedName>
        <fullName evidence="1">Uncharacterized protein</fullName>
    </submittedName>
</protein>
<sequence length="179" mass="20081">MEQAYIRALNGQLAVRGFYELGEQVCSLRRLEYGLHELGRAGEGHVNVVAEVMSECDDTKRIVAYTTQMAYANMFLRGLDDGGERRRVFDCVGKVMNTEGFCRREKFVFIAGAALENVLGNLTGLLQRGLREQDRLCEYVVNMMWAYGVGGYVVEVGSRAQMSEFGRFAANVRGLEEIV</sequence>
<dbReference type="AlphaFoldDB" id="A0A1F6V979"/>
<dbReference type="EMBL" id="MFTJ01000015">
    <property type="protein sequence ID" value="OGI66207.1"/>
    <property type="molecule type" value="Genomic_DNA"/>
</dbReference>
<reference evidence="1 2" key="1">
    <citation type="journal article" date="2016" name="Nat. Commun.">
        <title>Thousands of microbial genomes shed light on interconnected biogeochemical processes in an aquifer system.</title>
        <authorList>
            <person name="Anantharaman K."/>
            <person name="Brown C.T."/>
            <person name="Hug L.A."/>
            <person name="Sharon I."/>
            <person name="Castelle C.J."/>
            <person name="Probst A.J."/>
            <person name="Thomas B.C."/>
            <person name="Singh A."/>
            <person name="Wilkins M.J."/>
            <person name="Karaoz U."/>
            <person name="Brodie E.L."/>
            <person name="Williams K.H."/>
            <person name="Hubbard S.S."/>
            <person name="Banfield J.F."/>
        </authorList>
    </citation>
    <scope>NUCLEOTIDE SEQUENCE [LARGE SCALE GENOMIC DNA]</scope>
</reference>
<accession>A0A1F6V979</accession>
<evidence type="ECO:0000313" key="1">
    <source>
        <dbReference type="EMBL" id="OGI66207.1"/>
    </source>
</evidence>